<dbReference type="Proteomes" id="UP001225646">
    <property type="component" value="Unassembled WGS sequence"/>
</dbReference>
<protein>
    <submittedName>
        <fullName evidence="5">GntR family transcriptional repressor for pyruvate dehydrogenase complex</fullName>
    </submittedName>
</protein>
<evidence type="ECO:0000256" key="3">
    <source>
        <dbReference type="ARBA" id="ARBA00023163"/>
    </source>
</evidence>
<dbReference type="Pfam" id="PF07729">
    <property type="entry name" value="FCD"/>
    <property type="match status" value="1"/>
</dbReference>
<dbReference type="EMBL" id="JAUSTR010000003">
    <property type="protein sequence ID" value="MDQ0162278.1"/>
    <property type="molecule type" value="Genomic_DNA"/>
</dbReference>
<keyword evidence="5" id="KW-0670">Pyruvate</keyword>
<dbReference type="SMART" id="SM00895">
    <property type="entry name" value="FCD"/>
    <property type="match status" value="1"/>
</dbReference>
<evidence type="ECO:0000256" key="2">
    <source>
        <dbReference type="ARBA" id="ARBA00023125"/>
    </source>
</evidence>
<dbReference type="InterPro" id="IPR008920">
    <property type="entry name" value="TF_FadR/GntR_C"/>
</dbReference>
<accession>A0ABT9VMS6</accession>
<dbReference type="InterPro" id="IPR000524">
    <property type="entry name" value="Tscrpt_reg_HTH_GntR"/>
</dbReference>
<dbReference type="Pfam" id="PF00392">
    <property type="entry name" value="GntR"/>
    <property type="match status" value="1"/>
</dbReference>
<reference evidence="5 6" key="1">
    <citation type="submission" date="2023-07" db="EMBL/GenBank/DDBJ databases">
        <title>Genomic Encyclopedia of Type Strains, Phase IV (KMG-IV): sequencing the most valuable type-strain genomes for metagenomic binning, comparative biology and taxonomic classification.</title>
        <authorList>
            <person name="Goeker M."/>
        </authorList>
    </citation>
    <scope>NUCLEOTIDE SEQUENCE [LARGE SCALE GENOMIC DNA]</scope>
    <source>
        <strain evidence="5 6">DSM 19092</strain>
    </source>
</reference>
<dbReference type="InterPro" id="IPR036390">
    <property type="entry name" value="WH_DNA-bd_sf"/>
</dbReference>
<keyword evidence="3" id="KW-0804">Transcription</keyword>
<dbReference type="Gene3D" id="1.10.10.10">
    <property type="entry name" value="Winged helix-like DNA-binding domain superfamily/Winged helix DNA-binding domain"/>
    <property type="match status" value="1"/>
</dbReference>
<organism evidence="5 6">
    <name type="scientific">Aeribacillus alveayuensis</name>
    <dbReference type="NCBI Taxonomy" id="279215"/>
    <lineage>
        <taxon>Bacteria</taxon>
        <taxon>Bacillati</taxon>
        <taxon>Bacillota</taxon>
        <taxon>Bacilli</taxon>
        <taxon>Bacillales</taxon>
        <taxon>Bacillaceae</taxon>
        <taxon>Aeribacillus</taxon>
    </lineage>
</organism>
<gene>
    <name evidence="5" type="ORF">J2S06_001354</name>
</gene>
<dbReference type="SUPFAM" id="SSF46785">
    <property type="entry name" value="Winged helix' DNA-binding domain"/>
    <property type="match status" value="1"/>
</dbReference>
<keyword evidence="2" id="KW-0238">DNA-binding</keyword>
<dbReference type="RefSeq" id="WP_044895440.1">
    <property type="nucleotide sequence ID" value="NZ_JAUSTR010000003.1"/>
</dbReference>
<dbReference type="PROSITE" id="PS50949">
    <property type="entry name" value="HTH_GNTR"/>
    <property type="match status" value="1"/>
</dbReference>
<evidence type="ECO:0000313" key="5">
    <source>
        <dbReference type="EMBL" id="MDQ0162278.1"/>
    </source>
</evidence>
<comment type="caution">
    <text evidence="5">The sequence shown here is derived from an EMBL/GenBank/DDBJ whole genome shotgun (WGS) entry which is preliminary data.</text>
</comment>
<dbReference type="InterPro" id="IPR036388">
    <property type="entry name" value="WH-like_DNA-bd_sf"/>
</dbReference>
<name>A0ABT9VMS6_9BACI</name>
<evidence type="ECO:0000259" key="4">
    <source>
        <dbReference type="PROSITE" id="PS50949"/>
    </source>
</evidence>
<dbReference type="SMART" id="SM00345">
    <property type="entry name" value="HTH_GNTR"/>
    <property type="match status" value="1"/>
</dbReference>
<sequence length="243" mass="27510">MEYKQIKPRKIYEEVAEAILDMIKKGEIKPGQKLDSVQQLAENFKVGRAAIREALSALRAMGIVEMKQGEGTFVKEFDPMTFTLPLSTAALMNMEDVEHLLEVRKILEVGAAFAAATKRTDKDLQAMQFALNEMKGNLDDEELGEKADWLFHMAIASASQNPILVSLMNNVAGMIVETMRETRKIWLYSQQVTAEKIFREHEAIFKAIERKNADEAQHLMLVHLTDVENVLKKHHLAQIKTGT</sequence>
<proteinExistence type="predicted"/>
<dbReference type="PRINTS" id="PR00035">
    <property type="entry name" value="HTHGNTR"/>
</dbReference>
<dbReference type="SUPFAM" id="SSF48008">
    <property type="entry name" value="GntR ligand-binding domain-like"/>
    <property type="match status" value="1"/>
</dbReference>
<feature type="domain" description="HTH gntR-type" evidence="4">
    <location>
        <begin position="9"/>
        <end position="77"/>
    </location>
</feature>
<dbReference type="CDD" id="cd07377">
    <property type="entry name" value="WHTH_GntR"/>
    <property type="match status" value="1"/>
</dbReference>
<evidence type="ECO:0000256" key="1">
    <source>
        <dbReference type="ARBA" id="ARBA00023015"/>
    </source>
</evidence>
<evidence type="ECO:0000313" key="6">
    <source>
        <dbReference type="Proteomes" id="UP001225646"/>
    </source>
</evidence>
<keyword evidence="1" id="KW-0805">Transcription regulation</keyword>
<dbReference type="InterPro" id="IPR011711">
    <property type="entry name" value="GntR_C"/>
</dbReference>
<dbReference type="PANTHER" id="PTHR43537">
    <property type="entry name" value="TRANSCRIPTIONAL REGULATOR, GNTR FAMILY"/>
    <property type="match status" value="1"/>
</dbReference>
<dbReference type="PANTHER" id="PTHR43537:SF5">
    <property type="entry name" value="UXU OPERON TRANSCRIPTIONAL REGULATOR"/>
    <property type="match status" value="1"/>
</dbReference>
<keyword evidence="6" id="KW-1185">Reference proteome</keyword>
<dbReference type="Gene3D" id="1.20.120.530">
    <property type="entry name" value="GntR ligand-binding domain-like"/>
    <property type="match status" value="1"/>
</dbReference>